<gene>
    <name evidence="1" type="ORF">HATV-3_gp72</name>
</gene>
<dbReference type="Proteomes" id="UP000827845">
    <property type="component" value="Segment"/>
</dbReference>
<evidence type="ECO:0000313" key="1">
    <source>
        <dbReference type="EMBL" id="UBF23422.1"/>
    </source>
</evidence>
<sequence length="62" mass="7046">MQAELPTKTVNPRTEIKECWRVQASENISDNAIRCVVDELVIQDTVDAMIAELVDFEAVRQL</sequence>
<accession>A0AAE8Y075</accession>
<evidence type="ECO:0000313" key="2">
    <source>
        <dbReference type="Proteomes" id="UP000827845"/>
    </source>
</evidence>
<protein>
    <submittedName>
        <fullName evidence="1">Uncharacterized protein</fullName>
    </submittedName>
</protein>
<organism evidence="1 2">
    <name type="scientific">Haloarcula tailed virus 3</name>
    <dbReference type="NCBI Taxonomy" id="2877990"/>
    <lineage>
        <taxon>Viruses</taxon>
        <taxon>Duplodnaviria</taxon>
        <taxon>Heunggongvirae</taxon>
        <taxon>Uroviricota</taxon>
        <taxon>Caudoviricetes</taxon>
        <taxon>Kirjokansivirales</taxon>
        <taxon>Pyrstoviridae</taxon>
        <taxon>Hatrivirus</taxon>
        <taxon>Hatrivirus caudatum</taxon>
        <taxon>Hatrivirus HATV3</taxon>
    </lineage>
</organism>
<proteinExistence type="predicted"/>
<reference evidence="1" key="1">
    <citation type="submission" date="2021-05" db="EMBL/GenBank/DDBJ databases">
        <title>Diversity, taxonomy and evolution of archaeal viruses of the class Caudoviricetes.</title>
        <authorList>
            <person name="Liu Y."/>
            <person name="Demina T.A."/>
            <person name="Roux S."/>
            <person name="Aiewsakun P."/>
            <person name="Kazlauskas D."/>
            <person name="Simmonds P."/>
            <person name="Prangishvili D."/>
            <person name="Oksanen H.M."/>
            <person name="Krupovic M."/>
        </authorList>
    </citation>
    <scope>NUCLEOTIDE SEQUENCE</scope>
    <source>
        <strain evidence="1">HATV-3/30</strain>
    </source>
</reference>
<keyword evidence="2" id="KW-1185">Reference proteome</keyword>
<dbReference type="EMBL" id="MZ334527">
    <property type="protein sequence ID" value="UBF23422.1"/>
    <property type="molecule type" value="Genomic_DNA"/>
</dbReference>
<name>A0AAE8Y075_9CAUD</name>